<dbReference type="OrthoDB" id="188124at2759"/>
<dbReference type="SUPFAM" id="SSF53474">
    <property type="entry name" value="alpha/beta-Hydrolases"/>
    <property type="match status" value="1"/>
</dbReference>
<sequence length="473" mass="52630">MRGGVSILLYLLMTVGVGEGRHIFLTPRVALARTVVVVILPEAGVDNSLYKQFGETIQKKSPYRTWSVLADLHGKAARLEDIPAIVWSVRDRLREEGLNGGAYDLFLAGHGTSGFPVQLYASIYPAEVDGILLYNSYLRQGQMVTFPVPILTISGDLDGVNRITHIADMLIDNINVGDGNDEESLLQRSPIVVLEGVNHGSLITGELPENLKMADVYSDLPIDRAIDTISQITSTFLVKTVDQDSSSMSSLLKASRKTLTLLQPIMDIKRMTLDSTLKSTWVTYAQIWLSGILGPDSAKIHVQSYVNRNLEPALMEQLDGSVTIFTFSEMVYSDDGVRDDDMPPATPKLLEIKSKLFNAQRLQTVLSNTSGNGNIKTCRDINYASFVYTYNSAQNITRKRFDETHSGIMFHDDIVARSKPEWEQQPLVVEHRDNVLHVTSVSWTSPIPAEGIVYCKLLPPPRIVEWMYVDSLL</sequence>
<reference evidence="2 3" key="1">
    <citation type="journal article" date="2017" name="Nat. Ecol. Evol.">
        <title>Scallop genome provides insights into evolution of bilaterian karyotype and development.</title>
        <authorList>
            <person name="Wang S."/>
            <person name="Zhang J."/>
            <person name="Jiao W."/>
            <person name="Li J."/>
            <person name="Xun X."/>
            <person name="Sun Y."/>
            <person name="Guo X."/>
            <person name="Huan P."/>
            <person name="Dong B."/>
            <person name="Zhang L."/>
            <person name="Hu X."/>
            <person name="Sun X."/>
            <person name="Wang J."/>
            <person name="Zhao C."/>
            <person name="Wang Y."/>
            <person name="Wang D."/>
            <person name="Huang X."/>
            <person name="Wang R."/>
            <person name="Lv J."/>
            <person name="Li Y."/>
            <person name="Zhang Z."/>
            <person name="Liu B."/>
            <person name="Lu W."/>
            <person name="Hui Y."/>
            <person name="Liang J."/>
            <person name="Zhou Z."/>
            <person name="Hou R."/>
            <person name="Li X."/>
            <person name="Liu Y."/>
            <person name="Li H."/>
            <person name="Ning X."/>
            <person name="Lin Y."/>
            <person name="Zhao L."/>
            <person name="Xing Q."/>
            <person name="Dou J."/>
            <person name="Li Y."/>
            <person name="Mao J."/>
            <person name="Guo H."/>
            <person name="Dou H."/>
            <person name="Li T."/>
            <person name="Mu C."/>
            <person name="Jiang W."/>
            <person name="Fu Q."/>
            <person name="Fu X."/>
            <person name="Miao Y."/>
            <person name="Liu J."/>
            <person name="Yu Q."/>
            <person name="Li R."/>
            <person name="Liao H."/>
            <person name="Li X."/>
            <person name="Kong Y."/>
            <person name="Jiang Z."/>
            <person name="Chourrout D."/>
            <person name="Li R."/>
            <person name="Bao Z."/>
        </authorList>
    </citation>
    <scope>NUCLEOTIDE SEQUENCE [LARGE SCALE GENOMIC DNA]</scope>
    <source>
        <strain evidence="2 3">PY_sf001</strain>
    </source>
</reference>
<proteinExistence type="predicted"/>
<accession>A0A210PSG5</accession>
<dbReference type="Gene3D" id="3.40.50.1820">
    <property type="entry name" value="alpha/beta hydrolase"/>
    <property type="match status" value="1"/>
</dbReference>
<dbReference type="AlphaFoldDB" id="A0A210PSG5"/>
<name>A0A210PSG5_MIZYE</name>
<dbReference type="InterPro" id="IPR029058">
    <property type="entry name" value="AB_hydrolase_fold"/>
</dbReference>
<protein>
    <recommendedName>
        <fullName evidence="4">Alpha/beta hydrolase fold-5 domain-containing protein</fullName>
    </recommendedName>
</protein>
<dbReference type="EMBL" id="NEDP02005527">
    <property type="protein sequence ID" value="OWF39404.1"/>
    <property type="molecule type" value="Genomic_DNA"/>
</dbReference>
<feature type="signal peptide" evidence="1">
    <location>
        <begin position="1"/>
        <end position="20"/>
    </location>
</feature>
<comment type="caution">
    <text evidence="2">The sequence shown here is derived from an EMBL/GenBank/DDBJ whole genome shotgun (WGS) entry which is preliminary data.</text>
</comment>
<keyword evidence="1" id="KW-0732">Signal</keyword>
<evidence type="ECO:0000313" key="2">
    <source>
        <dbReference type="EMBL" id="OWF39404.1"/>
    </source>
</evidence>
<evidence type="ECO:0000313" key="3">
    <source>
        <dbReference type="Proteomes" id="UP000242188"/>
    </source>
</evidence>
<dbReference type="Proteomes" id="UP000242188">
    <property type="component" value="Unassembled WGS sequence"/>
</dbReference>
<evidence type="ECO:0008006" key="4">
    <source>
        <dbReference type="Google" id="ProtNLM"/>
    </source>
</evidence>
<feature type="chain" id="PRO_5012894240" description="Alpha/beta hydrolase fold-5 domain-containing protein" evidence="1">
    <location>
        <begin position="21"/>
        <end position="473"/>
    </location>
</feature>
<gene>
    <name evidence="2" type="ORF">KP79_PYT18576</name>
</gene>
<keyword evidence="3" id="KW-1185">Reference proteome</keyword>
<organism evidence="2 3">
    <name type="scientific">Mizuhopecten yessoensis</name>
    <name type="common">Japanese scallop</name>
    <name type="synonym">Patinopecten yessoensis</name>
    <dbReference type="NCBI Taxonomy" id="6573"/>
    <lineage>
        <taxon>Eukaryota</taxon>
        <taxon>Metazoa</taxon>
        <taxon>Spiralia</taxon>
        <taxon>Lophotrochozoa</taxon>
        <taxon>Mollusca</taxon>
        <taxon>Bivalvia</taxon>
        <taxon>Autobranchia</taxon>
        <taxon>Pteriomorphia</taxon>
        <taxon>Pectinida</taxon>
        <taxon>Pectinoidea</taxon>
        <taxon>Pectinidae</taxon>
        <taxon>Mizuhopecten</taxon>
    </lineage>
</organism>
<evidence type="ECO:0000256" key="1">
    <source>
        <dbReference type="SAM" id="SignalP"/>
    </source>
</evidence>